<dbReference type="InterPro" id="IPR016024">
    <property type="entry name" value="ARM-type_fold"/>
</dbReference>
<dbReference type="SUPFAM" id="SSF110836">
    <property type="entry name" value="Hypothetical protein SAV1430"/>
    <property type="match status" value="1"/>
</dbReference>
<evidence type="ECO:0000256" key="1">
    <source>
        <dbReference type="ARBA" id="ARBA00010064"/>
    </source>
</evidence>
<evidence type="ECO:0000259" key="3">
    <source>
        <dbReference type="SMART" id="SM00932"/>
    </source>
</evidence>
<dbReference type="OrthoDB" id="420201at2"/>
<dbReference type="AlphaFoldDB" id="A0A9Q8FQW8"/>
<organism evidence="4 5">
    <name type="scientific">Macrococcus carouselicus</name>
    <dbReference type="NCBI Taxonomy" id="69969"/>
    <lineage>
        <taxon>Bacteria</taxon>
        <taxon>Bacillati</taxon>
        <taxon>Bacillota</taxon>
        <taxon>Bacilli</taxon>
        <taxon>Bacillales</taxon>
        <taxon>Staphylococcaceae</taxon>
        <taxon>Macrococcus</taxon>
    </lineage>
</organism>
<comment type="similarity">
    <text evidence="1">Belongs to the CvfC family.</text>
</comment>
<keyword evidence="5" id="KW-1185">Reference proteome</keyword>
<dbReference type="SMART" id="SM00567">
    <property type="entry name" value="EZ_HEAT"/>
    <property type="match status" value="3"/>
</dbReference>
<feature type="domain" description="Scaffold protein Nfu/NifU N-terminal" evidence="3">
    <location>
        <begin position="4"/>
        <end position="89"/>
    </location>
</feature>
<evidence type="ECO:0000256" key="2">
    <source>
        <dbReference type="ARBA" id="ARBA00015469"/>
    </source>
</evidence>
<name>A0A9Q8FQW8_9STAP</name>
<evidence type="ECO:0000313" key="4">
    <source>
        <dbReference type="EMBL" id="TDM04237.1"/>
    </source>
</evidence>
<dbReference type="Pfam" id="PF13769">
    <property type="entry name" value="Virulence_fact"/>
    <property type="match status" value="1"/>
</dbReference>
<dbReference type="Pfam" id="PF13646">
    <property type="entry name" value="HEAT_2"/>
    <property type="match status" value="1"/>
</dbReference>
<gene>
    <name evidence="4" type="ORF">ERX40_03455</name>
</gene>
<dbReference type="InterPro" id="IPR011989">
    <property type="entry name" value="ARM-like"/>
</dbReference>
<dbReference type="Gene3D" id="1.25.10.10">
    <property type="entry name" value="Leucine-rich Repeat Variant"/>
    <property type="match status" value="1"/>
</dbReference>
<dbReference type="InterPro" id="IPR014824">
    <property type="entry name" value="Nfu/NifU_N"/>
</dbReference>
<dbReference type="RefSeq" id="WP_133417098.1">
    <property type="nucleotide sequence ID" value="NZ_SCWD01000001.1"/>
</dbReference>
<sequence>MKIIKIEPTPSPNTMKIVLDYKRDDNKSNTYRVINPSNPSFINDLLRINGVQSIFHVMDFIAIDKTPRSEWETLINQINQVFSGADETDPVINIDTGEHKVELLTFKQIPYQIKVTSQAGEKRRQLDVRFIDAMLDAQKDDDNVVFLRKWMPFGVRYGEVDDIITSVQEEVEALFPQQRLQTLVTEGLALDYEVQPKELKRFTVEEFRAADWQERYRMLDHFPEPVLDDLPLLEVVMQDDKPQLRRLGIVFLGMIGTEAVLPLLHTAMQDNNLTVRRTAGDTLSDLGFKSSLPVMHEALSDKHAIVRWRAAMFIYDEGDESSLPYLEEHIDDPAFEVSLQTRMAKERIEKGEAAVGSVWKQIANRNKETK</sequence>
<dbReference type="InterPro" id="IPR004155">
    <property type="entry name" value="PBS_lyase_HEAT"/>
</dbReference>
<proteinExistence type="inferred from homology"/>
<accession>A0A9Q8FQW8</accession>
<comment type="caution">
    <text evidence="4">The sequence shown here is derived from an EMBL/GenBank/DDBJ whole genome shotgun (WGS) entry which is preliminary data.</text>
</comment>
<dbReference type="InterPro" id="IPR025989">
    <property type="entry name" value="Virulence_F_dom"/>
</dbReference>
<dbReference type="Gene3D" id="3.30.1370.70">
    <property type="entry name" value="Scaffold protein Nfu/NifU, N-terminal domain"/>
    <property type="match status" value="1"/>
</dbReference>
<evidence type="ECO:0000313" key="5">
    <source>
        <dbReference type="Proteomes" id="UP000295280"/>
    </source>
</evidence>
<dbReference type="EMBL" id="SCWD01000001">
    <property type="protein sequence ID" value="TDM04237.1"/>
    <property type="molecule type" value="Genomic_DNA"/>
</dbReference>
<dbReference type="SMART" id="SM00932">
    <property type="entry name" value="Nfu_N"/>
    <property type="match status" value="1"/>
</dbReference>
<dbReference type="InterPro" id="IPR036498">
    <property type="entry name" value="Nfu/NifU_N_sf"/>
</dbReference>
<reference evidence="4 5" key="1">
    <citation type="submission" date="2019-01" db="EMBL/GenBank/DDBJ databases">
        <title>Draft genome sequences of the type strains of six Macrococcus species.</title>
        <authorList>
            <person name="Mazhar S."/>
            <person name="Altermann E."/>
            <person name="Hill C."/>
            <person name="Mcauliffe O."/>
        </authorList>
    </citation>
    <scope>NUCLEOTIDE SEQUENCE [LARGE SCALE GENOMIC DNA]</scope>
    <source>
        <strain evidence="4 5">ATCC 51828</strain>
    </source>
</reference>
<dbReference type="Proteomes" id="UP000295280">
    <property type="component" value="Unassembled WGS sequence"/>
</dbReference>
<protein>
    <recommendedName>
        <fullName evidence="2">Conserved virulence factor C</fullName>
    </recommendedName>
</protein>
<dbReference type="SUPFAM" id="SSF48371">
    <property type="entry name" value="ARM repeat"/>
    <property type="match status" value="1"/>
</dbReference>
<dbReference type="Pfam" id="PF08712">
    <property type="entry name" value="Nfu_N"/>
    <property type="match status" value="1"/>
</dbReference>